<dbReference type="InterPro" id="IPR021341">
    <property type="entry name" value="DUF2958"/>
</dbReference>
<evidence type="ECO:0000313" key="2">
    <source>
        <dbReference type="Proteomes" id="UP001597216"/>
    </source>
</evidence>
<name>A0ABW3T3F5_9CAUL</name>
<comment type="caution">
    <text evidence="1">The sequence shown here is derived from an EMBL/GenBank/DDBJ whole genome shotgun (WGS) entry which is preliminary data.</text>
</comment>
<dbReference type="RefSeq" id="WP_377353419.1">
    <property type="nucleotide sequence ID" value="NZ_JBHTLQ010000017.1"/>
</dbReference>
<evidence type="ECO:0000313" key="1">
    <source>
        <dbReference type="EMBL" id="MFD1190811.1"/>
    </source>
</evidence>
<dbReference type="EMBL" id="JBHTLQ010000017">
    <property type="protein sequence ID" value="MFD1190811.1"/>
    <property type="molecule type" value="Genomic_DNA"/>
</dbReference>
<organism evidence="1 2">
    <name type="scientific">Phenylobacterium conjunctum</name>
    <dbReference type="NCBI Taxonomy" id="1298959"/>
    <lineage>
        <taxon>Bacteria</taxon>
        <taxon>Pseudomonadati</taxon>
        <taxon>Pseudomonadota</taxon>
        <taxon>Alphaproteobacteria</taxon>
        <taxon>Caulobacterales</taxon>
        <taxon>Caulobacteraceae</taxon>
        <taxon>Phenylobacterium</taxon>
    </lineage>
</organism>
<keyword evidence="2" id="KW-1185">Reference proteome</keyword>
<dbReference type="Proteomes" id="UP001597216">
    <property type="component" value="Unassembled WGS sequence"/>
</dbReference>
<protein>
    <submittedName>
        <fullName evidence="1">DUF2958 domain-containing protein</fullName>
    </submittedName>
</protein>
<dbReference type="Pfam" id="PF11171">
    <property type="entry name" value="DUF2958"/>
    <property type="match status" value="1"/>
</dbReference>
<reference evidence="2" key="1">
    <citation type="journal article" date="2019" name="Int. J. Syst. Evol. Microbiol.">
        <title>The Global Catalogue of Microorganisms (GCM) 10K type strain sequencing project: providing services to taxonomists for standard genome sequencing and annotation.</title>
        <authorList>
            <consortium name="The Broad Institute Genomics Platform"/>
            <consortium name="The Broad Institute Genome Sequencing Center for Infectious Disease"/>
            <person name="Wu L."/>
            <person name="Ma J."/>
        </authorList>
    </citation>
    <scope>NUCLEOTIDE SEQUENCE [LARGE SCALE GENOMIC DNA]</scope>
    <source>
        <strain evidence="2">CCUG 55074</strain>
    </source>
</reference>
<proteinExistence type="predicted"/>
<accession>A0ABW3T3F5</accession>
<gene>
    <name evidence="1" type="ORF">ACFQ27_09485</name>
</gene>
<sequence length="123" mass="13806">MIEPLPPRLRARLNANYLLQMTLGRFDHLVDLYPFVRISLTGAPGFWLLSEADPGDPDFFFGLSAKNHRPQLGWLRLTGMERYAQRRGLGLERDLTFAPTMSLGAYFEQARSGGQALGPGQAR</sequence>